<evidence type="ECO:0000256" key="1">
    <source>
        <dbReference type="SAM" id="MobiDB-lite"/>
    </source>
</evidence>
<dbReference type="InParanoid" id="K3ZPR2"/>
<dbReference type="AlphaFoldDB" id="K3ZPR2"/>
<protein>
    <submittedName>
        <fullName evidence="2">Uncharacterized protein</fullName>
    </submittedName>
</protein>
<reference evidence="2" key="2">
    <citation type="submission" date="2018-08" db="UniProtKB">
        <authorList>
            <consortium name="EnsemblPlants"/>
        </authorList>
    </citation>
    <scope>IDENTIFICATION</scope>
    <source>
        <strain evidence="2">Yugu1</strain>
    </source>
</reference>
<dbReference type="Proteomes" id="UP000004995">
    <property type="component" value="Unassembled WGS sequence"/>
</dbReference>
<sequence>MLPGQCRRPAQGHGLSLLGHGEWPMDDSEDGPRLIQDDIK</sequence>
<organism evidence="2 3">
    <name type="scientific">Setaria italica</name>
    <name type="common">Foxtail millet</name>
    <name type="synonym">Panicum italicum</name>
    <dbReference type="NCBI Taxonomy" id="4555"/>
    <lineage>
        <taxon>Eukaryota</taxon>
        <taxon>Viridiplantae</taxon>
        <taxon>Streptophyta</taxon>
        <taxon>Embryophyta</taxon>
        <taxon>Tracheophyta</taxon>
        <taxon>Spermatophyta</taxon>
        <taxon>Magnoliopsida</taxon>
        <taxon>Liliopsida</taxon>
        <taxon>Poales</taxon>
        <taxon>Poaceae</taxon>
        <taxon>PACMAD clade</taxon>
        <taxon>Panicoideae</taxon>
        <taxon>Panicodae</taxon>
        <taxon>Paniceae</taxon>
        <taxon>Cenchrinae</taxon>
        <taxon>Setaria</taxon>
    </lineage>
</organism>
<evidence type="ECO:0000313" key="2">
    <source>
        <dbReference type="EnsemblPlants" id="KQK94143"/>
    </source>
</evidence>
<accession>K3ZPR2</accession>
<dbReference type="EMBL" id="AGNK02004763">
    <property type="status" value="NOT_ANNOTATED_CDS"/>
    <property type="molecule type" value="Genomic_DNA"/>
</dbReference>
<name>K3ZPR2_SETIT</name>
<feature type="compositionally biased region" description="Basic and acidic residues" evidence="1">
    <location>
        <begin position="30"/>
        <end position="40"/>
    </location>
</feature>
<dbReference type="EnsemblPlants" id="KQK94143">
    <property type="protein sequence ID" value="KQK94143"/>
    <property type="gene ID" value="SETIT_028592mg"/>
</dbReference>
<feature type="region of interest" description="Disordered" evidence="1">
    <location>
        <begin position="1"/>
        <end position="40"/>
    </location>
</feature>
<keyword evidence="3" id="KW-1185">Reference proteome</keyword>
<proteinExistence type="predicted"/>
<evidence type="ECO:0000313" key="3">
    <source>
        <dbReference type="Proteomes" id="UP000004995"/>
    </source>
</evidence>
<dbReference type="Gramene" id="KQK94143">
    <property type="protein sequence ID" value="KQK94143"/>
    <property type="gene ID" value="SETIT_028592mg"/>
</dbReference>
<dbReference type="HOGENOM" id="CLU_3300347_0_0_1"/>
<reference evidence="3" key="1">
    <citation type="journal article" date="2012" name="Nat. Biotechnol.">
        <title>Reference genome sequence of the model plant Setaria.</title>
        <authorList>
            <person name="Bennetzen J.L."/>
            <person name="Schmutz J."/>
            <person name="Wang H."/>
            <person name="Percifield R."/>
            <person name="Hawkins J."/>
            <person name="Pontaroli A.C."/>
            <person name="Estep M."/>
            <person name="Feng L."/>
            <person name="Vaughn J.N."/>
            <person name="Grimwood J."/>
            <person name="Jenkins J."/>
            <person name="Barry K."/>
            <person name="Lindquist E."/>
            <person name="Hellsten U."/>
            <person name="Deshpande S."/>
            <person name="Wang X."/>
            <person name="Wu X."/>
            <person name="Mitros T."/>
            <person name="Triplett J."/>
            <person name="Yang X."/>
            <person name="Ye C.Y."/>
            <person name="Mauro-Herrera M."/>
            <person name="Wang L."/>
            <person name="Li P."/>
            <person name="Sharma M."/>
            <person name="Sharma R."/>
            <person name="Ronald P.C."/>
            <person name="Panaud O."/>
            <person name="Kellogg E.A."/>
            <person name="Brutnell T.P."/>
            <person name="Doust A.N."/>
            <person name="Tuskan G.A."/>
            <person name="Rokhsar D."/>
            <person name="Devos K.M."/>
        </authorList>
    </citation>
    <scope>NUCLEOTIDE SEQUENCE [LARGE SCALE GENOMIC DNA]</scope>
    <source>
        <strain evidence="3">cv. Yugu1</strain>
    </source>
</reference>